<accession>A0ABT0LL00</accession>
<dbReference type="Proteomes" id="UP001203423">
    <property type="component" value="Unassembled WGS sequence"/>
</dbReference>
<comment type="similarity">
    <text evidence="1">Belongs to the bacterial reverse transcriptase family.</text>
</comment>
<keyword evidence="4" id="KW-1185">Reference proteome</keyword>
<feature type="domain" description="Reverse transcriptase" evidence="2">
    <location>
        <begin position="1"/>
        <end position="170"/>
    </location>
</feature>
<dbReference type="PANTHER" id="PTHR34047">
    <property type="entry name" value="NUCLEAR INTRON MATURASE 1, MITOCHONDRIAL-RELATED"/>
    <property type="match status" value="1"/>
</dbReference>
<gene>
    <name evidence="3" type="ORF">L2764_26105</name>
</gene>
<dbReference type="RefSeq" id="WP_248943265.1">
    <property type="nucleotide sequence ID" value="NZ_JAKIKS010000227.1"/>
</dbReference>
<evidence type="ECO:0000313" key="3">
    <source>
        <dbReference type="EMBL" id="MCL1127836.1"/>
    </source>
</evidence>
<dbReference type="PROSITE" id="PS50878">
    <property type="entry name" value="RT_POL"/>
    <property type="match status" value="1"/>
</dbReference>
<dbReference type="Pfam" id="PF00078">
    <property type="entry name" value="RVT_1"/>
    <property type="match status" value="1"/>
</dbReference>
<evidence type="ECO:0000256" key="1">
    <source>
        <dbReference type="ARBA" id="ARBA00034120"/>
    </source>
</evidence>
<evidence type="ECO:0000259" key="2">
    <source>
        <dbReference type="PROSITE" id="PS50878"/>
    </source>
</evidence>
<protein>
    <recommendedName>
        <fullName evidence="2">Reverse transcriptase domain-containing protein</fullName>
    </recommendedName>
</protein>
<reference evidence="3 4" key="1">
    <citation type="submission" date="2022-01" db="EMBL/GenBank/DDBJ databases">
        <title>Whole genome-based taxonomy of the Shewanellaceae.</title>
        <authorList>
            <person name="Martin-Rodriguez A.J."/>
        </authorList>
    </citation>
    <scope>NUCLEOTIDE SEQUENCE [LARGE SCALE GENOMIC DNA]</scope>
    <source>
        <strain evidence="3 4">DSM 17177</strain>
    </source>
</reference>
<dbReference type="InterPro" id="IPR043502">
    <property type="entry name" value="DNA/RNA_pol_sf"/>
</dbReference>
<dbReference type="CDD" id="cd01651">
    <property type="entry name" value="RT_G2_intron"/>
    <property type="match status" value="1"/>
</dbReference>
<dbReference type="PANTHER" id="PTHR34047:SF8">
    <property type="entry name" value="PROTEIN YKFC"/>
    <property type="match status" value="1"/>
</dbReference>
<dbReference type="EMBL" id="JAKIKS010000227">
    <property type="protein sequence ID" value="MCL1127836.1"/>
    <property type="molecule type" value="Genomic_DNA"/>
</dbReference>
<proteinExistence type="inferred from homology"/>
<organism evidence="3 4">
    <name type="scientific">Shewanella surugensis</name>
    <dbReference type="NCBI Taxonomy" id="212020"/>
    <lineage>
        <taxon>Bacteria</taxon>
        <taxon>Pseudomonadati</taxon>
        <taxon>Pseudomonadota</taxon>
        <taxon>Gammaproteobacteria</taxon>
        <taxon>Alteromonadales</taxon>
        <taxon>Shewanellaceae</taxon>
        <taxon>Shewanella</taxon>
    </lineage>
</organism>
<dbReference type="InterPro" id="IPR051083">
    <property type="entry name" value="GrpII_Intron_Splice-Mob/Def"/>
</dbReference>
<sequence length="221" mass="26318">MKLIFWVLDADLKGFFDAIDHDWLMRFLAHRVLDKRVLKLINSWLKAGVMDGHTQHKSVQGTPQGAVISPLLANIYLHYVLDLWVHQWRKRYARGDVYIVRYADDFVVGFQYQEDGRKLKRALAMRLGEFKLSFNNDKTHLIEFGRFAIANRQERREKKPETFDFLGFTYICALSREKRIFKLHRKSIKKTLREKIKQISGVLMQHRHKPVYEMGFGSERY</sequence>
<evidence type="ECO:0000313" key="4">
    <source>
        <dbReference type="Proteomes" id="UP001203423"/>
    </source>
</evidence>
<comment type="caution">
    <text evidence="3">The sequence shown here is derived from an EMBL/GenBank/DDBJ whole genome shotgun (WGS) entry which is preliminary data.</text>
</comment>
<dbReference type="InterPro" id="IPR000477">
    <property type="entry name" value="RT_dom"/>
</dbReference>
<name>A0ABT0LL00_9GAMM</name>
<dbReference type="SUPFAM" id="SSF56672">
    <property type="entry name" value="DNA/RNA polymerases"/>
    <property type="match status" value="1"/>
</dbReference>